<accession>A0ACC2IVB4</accession>
<comment type="caution">
    <text evidence="1">The sequence shown here is derived from an EMBL/GenBank/DDBJ whole genome shotgun (WGS) entry which is preliminary data.</text>
</comment>
<proteinExistence type="predicted"/>
<gene>
    <name evidence="1" type="ORF">OPT61_g61</name>
</gene>
<dbReference type="EMBL" id="JAPHNI010000002">
    <property type="protein sequence ID" value="KAJ8119095.1"/>
    <property type="molecule type" value="Genomic_DNA"/>
</dbReference>
<evidence type="ECO:0000313" key="1">
    <source>
        <dbReference type="EMBL" id="KAJ8119095.1"/>
    </source>
</evidence>
<name>A0ACC2IVB4_9PLEO</name>
<dbReference type="Proteomes" id="UP001153331">
    <property type="component" value="Unassembled WGS sequence"/>
</dbReference>
<sequence length="1327" mass="149116">MEPAAQSDALLTEDVEPTHHQLAPPAGRSRKRKVPPNSELLSDRGTFPRKRSATACQLCRARKTKCNNGRPACSKCDELDAHCTYDEDETGSASTAPANQILGRLEYLINLVETGTPHSDSQQNNRNKARRSESTIDGHESDVPYTYSGSGQDILDWPVFEGKYDRRWIEALIFDPTLPCDDLNLNGSCASPRVTDDSTRDMFEDPRQASGLGVGVREDDVPHLVETFLVNVHVKNPIFDPEYLRRLAKGVAEHGFDWKPSSCLVLFVCALASISSRFVRRTTWTPDTAQHGTETSLSSTPGYQTAESYYTAACKRLGLLKNTLIATECYFVAGVYEMYSLRPLQAAISFNRACVAFQTLTWMRSEYYATEDQLGKARASRLYWSCLKSEHETSIEIRFPSSGLTKLNYTSHFPAPPLATTSEDFYRMHSDFSLGLDATSPARIHSEFEEGWYYYLADIAARRILQRVIESSYNVGESRWLGEPFQSLLQTAEELDRQLLEWHHTLPEVISFDHDITANAELPFHLQARALEIRERIYRPFLFRNIHKLEDTAEQQAIGPLVKLHASICTKLIHHWDIRHRHHGTWLMVRQSFASALLLLAAKRAGLREVDEESCDQSIRHTLSTLQFWEAEAPDLRASRLILEDISSEQLRSNAEYENAHTAYFRVEFEEYMAITFKAKLFYKAFANNSCSMCYQLGATVWRITHAEPPRSLQWRHGGLPSWADQHEIPAPFAAYFLQSVRPLVVLLAICFKHCTLSHTGWLIAIMDQIHKLNVVHRYEKRSLLIAINCIAGLSILFFGYDQGIKGMMGGVNTAYDYYTLMGFGHKDENGEPVVDNALLQGGIVSVYYLGTLIGCLIGGSIGDRYGRIKTIFIGAAVAVVGACLQCSAMNHEWMICARLVNGWGTGILNAIIPVWATETAEHTSRGQFIAIEFTLNIFGVVIAYWLEYACSFYGDGTSSFIWRFPVAFQIPMLIGLMGGVLFFPESPRWLVKVGREAEGRYILGRLRGDTGADKKKAEAEFQDIVASCELERSNFRKQNYLHMLTGVGSGKMHTGRRVQLVVWLQIMQEWVGIAGVTVYAPTIFGIAGMSPAKRQWIAGLNNIFYMFATLICVFTLDRIGRRWTLYWGAAGQGIAMALAGGFSYLGQQATSNGDAGKASAYGNAAVSMVFLFTAVFGATWLTVPWLYPAEIFPLEVRAKGNAWGVVGWSIGNGWLTLLCPIMFEAIGEKTLYIFAACNALSIPMVWALYPETNQRTLEEIDLLFASDSIWNWEAEKNFRVLRDQITYEHGNDSKDDVESVSQRKGSVARGMSLHVEDIPLLSYYDQ</sequence>
<keyword evidence="2" id="KW-1185">Reference proteome</keyword>
<reference evidence="1" key="1">
    <citation type="submission" date="2022-11" db="EMBL/GenBank/DDBJ databases">
        <title>Genome Sequence of Boeremia exigua.</title>
        <authorList>
            <person name="Buettner E."/>
        </authorList>
    </citation>
    <scope>NUCLEOTIDE SEQUENCE</scope>
    <source>
        <strain evidence="1">CU02</strain>
    </source>
</reference>
<protein>
    <submittedName>
        <fullName evidence="1">Uncharacterized protein</fullName>
    </submittedName>
</protein>
<evidence type="ECO:0000313" key="2">
    <source>
        <dbReference type="Proteomes" id="UP001153331"/>
    </source>
</evidence>
<organism evidence="1 2">
    <name type="scientific">Boeremia exigua</name>
    <dbReference type="NCBI Taxonomy" id="749465"/>
    <lineage>
        <taxon>Eukaryota</taxon>
        <taxon>Fungi</taxon>
        <taxon>Dikarya</taxon>
        <taxon>Ascomycota</taxon>
        <taxon>Pezizomycotina</taxon>
        <taxon>Dothideomycetes</taxon>
        <taxon>Pleosporomycetidae</taxon>
        <taxon>Pleosporales</taxon>
        <taxon>Pleosporineae</taxon>
        <taxon>Didymellaceae</taxon>
        <taxon>Boeremia</taxon>
    </lineage>
</organism>